<dbReference type="OrthoDB" id="3212662at2"/>
<dbReference type="Proteomes" id="UP000188929">
    <property type="component" value="Unassembled WGS sequence"/>
</dbReference>
<dbReference type="RefSeq" id="WP_076820259.1">
    <property type="nucleotide sequence ID" value="NZ_MOMC01000059.1"/>
</dbReference>
<dbReference type="InterPro" id="IPR023817">
    <property type="entry name" value="Frankia_40_dom"/>
</dbReference>
<organism evidence="1 2">
    <name type="scientific">Pseudofrankia asymbiotica</name>
    <dbReference type="NCBI Taxonomy" id="1834516"/>
    <lineage>
        <taxon>Bacteria</taxon>
        <taxon>Bacillati</taxon>
        <taxon>Actinomycetota</taxon>
        <taxon>Actinomycetes</taxon>
        <taxon>Frankiales</taxon>
        <taxon>Frankiaceae</taxon>
        <taxon>Pseudofrankia</taxon>
    </lineage>
</organism>
<accession>A0A1V2I6D1</accession>
<protein>
    <submittedName>
        <fullName evidence="1">Uncharacterized protein</fullName>
    </submittedName>
</protein>
<evidence type="ECO:0000313" key="2">
    <source>
        <dbReference type="Proteomes" id="UP000188929"/>
    </source>
</evidence>
<dbReference type="AlphaFoldDB" id="A0A1V2I6D1"/>
<reference evidence="2" key="1">
    <citation type="submission" date="2016-10" db="EMBL/GenBank/DDBJ databases">
        <title>Frankia sp. NRRL B-16386 Genome sequencing.</title>
        <authorList>
            <person name="Ghodhbane-Gtari F."/>
            <person name="Swanson E."/>
            <person name="Gueddou A."/>
            <person name="Hezbri K."/>
            <person name="Ktari K."/>
            <person name="Nouioui I."/>
            <person name="Morris K."/>
            <person name="Simpson S."/>
            <person name="Abebe-Akele F."/>
            <person name="Thomas K."/>
            <person name="Gtari M."/>
            <person name="Tisa L.S."/>
        </authorList>
    </citation>
    <scope>NUCLEOTIDE SEQUENCE [LARGE SCALE GENOMIC DNA]</scope>
    <source>
        <strain evidence="2">NRRL B-16386</strain>
    </source>
</reference>
<proteinExistence type="predicted"/>
<gene>
    <name evidence="1" type="ORF">BL253_27365</name>
</gene>
<name>A0A1V2I6D1_9ACTN</name>
<evidence type="ECO:0000313" key="1">
    <source>
        <dbReference type="EMBL" id="ONH25526.1"/>
    </source>
</evidence>
<dbReference type="EMBL" id="MOMC01000059">
    <property type="protein sequence ID" value="ONH25526.1"/>
    <property type="molecule type" value="Genomic_DNA"/>
</dbReference>
<comment type="caution">
    <text evidence="1">The sequence shown here is derived from an EMBL/GenBank/DDBJ whole genome shotgun (WGS) entry which is preliminary data.</text>
</comment>
<dbReference type="NCBIfam" id="TIGR03917">
    <property type="entry name" value="Frankia_40_dom"/>
    <property type="match status" value="1"/>
</dbReference>
<sequence>MAQPEPHPLPAPAPVGSAAVPSAPLTLAEHAGPAPTTSTRRARLTAEGLFEVLVEPDDDVADVIATLRQLPAAARFLEALGDVETTLVFTPAPPPTHSSGRLGDLVPFAYAVPAGPAGRELVGLTADDLADRLRTALAEVPLGPQDERVLAWLAAQPADRALTISSLLLRARAHAA</sequence>
<keyword evidence="2" id="KW-1185">Reference proteome</keyword>